<comment type="caution">
    <text evidence="1">The sequence shown here is derived from an EMBL/GenBank/DDBJ whole genome shotgun (WGS) entry which is preliminary data.</text>
</comment>
<dbReference type="VEuPathDB" id="FungiDB:FUN_014605"/>
<dbReference type="VEuPathDB" id="FungiDB:RhiirFUN_011761"/>
<reference evidence="1 2" key="1">
    <citation type="submission" date="2017-10" db="EMBL/GenBank/DDBJ databases">
        <title>Extensive intraspecific genome diversity in a model arbuscular mycorrhizal fungus.</title>
        <authorList>
            <person name="Chen E.C.H."/>
            <person name="Morin E."/>
            <person name="Baudet D."/>
            <person name="Noel J."/>
            <person name="Ndikumana S."/>
            <person name="Charron P."/>
            <person name="St-Onge C."/>
            <person name="Giorgi J."/>
            <person name="Grigoriev I.V."/>
            <person name="Roux C."/>
            <person name="Martin F.M."/>
            <person name="Corradi N."/>
        </authorList>
    </citation>
    <scope>NUCLEOTIDE SEQUENCE [LARGE SCALE GENOMIC DNA]</scope>
    <source>
        <strain evidence="1 2">A1</strain>
    </source>
</reference>
<proteinExistence type="predicted"/>
<sequence>MMYLDDDEISEIIKKKDDAYLEIRRLQGEMQCLMEINQAFGNENERLQKNDRYSSTNKTSDWMSSIGLEYDDETLDSIYIRLQSLQTQLKMPHYRNHIPMTDYLVDRRYHTRFTGQQCSQKCFID</sequence>
<reference evidence="1 2" key="2">
    <citation type="submission" date="2017-10" db="EMBL/GenBank/DDBJ databases">
        <title>Genome analyses suggest a sexual origin of heterokaryosis in a supposedly ancient asexual fungus.</title>
        <authorList>
            <person name="Corradi N."/>
            <person name="Sedzielewska K."/>
            <person name="Noel J."/>
            <person name="Charron P."/>
            <person name="Farinelli L."/>
            <person name="Marton T."/>
            <person name="Kruger M."/>
            <person name="Pelin A."/>
            <person name="Brachmann A."/>
            <person name="Corradi N."/>
        </authorList>
    </citation>
    <scope>NUCLEOTIDE SEQUENCE [LARGE SCALE GENOMIC DNA]</scope>
    <source>
        <strain evidence="1 2">A1</strain>
    </source>
</reference>
<dbReference type="AlphaFoldDB" id="A0A2N0S9Z0"/>
<dbReference type="Proteomes" id="UP000232688">
    <property type="component" value="Unassembled WGS sequence"/>
</dbReference>
<name>A0A2N0S9Z0_9GLOM</name>
<accession>A0A2N0S9Z0</accession>
<evidence type="ECO:0000313" key="1">
    <source>
        <dbReference type="EMBL" id="PKC72367.1"/>
    </source>
</evidence>
<dbReference type="EMBL" id="LLXH01000128">
    <property type="protein sequence ID" value="PKC72367.1"/>
    <property type="molecule type" value="Genomic_DNA"/>
</dbReference>
<protein>
    <submittedName>
        <fullName evidence="1">Uncharacterized protein</fullName>
    </submittedName>
</protein>
<gene>
    <name evidence="1" type="ORF">RhiirA1_452418</name>
</gene>
<evidence type="ECO:0000313" key="2">
    <source>
        <dbReference type="Proteomes" id="UP000232688"/>
    </source>
</evidence>
<organism evidence="1 2">
    <name type="scientific">Rhizophagus irregularis</name>
    <dbReference type="NCBI Taxonomy" id="588596"/>
    <lineage>
        <taxon>Eukaryota</taxon>
        <taxon>Fungi</taxon>
        <taxon>Fungi incertae sedis</taxon>
        <taxon>Mucoromycota</taxon>
        <taxon>Glomeromycotina</taxon>
        <taxon>Glomeromycetes</taxon>
        <taxon>Glomerales</taxon>
        <taxon>Glomeraceae</taxon>
        <taxon>Rhizophagus</taxon>
    </lineage>
</organism>
<dbReference type="VEuPathDB" id="FungiDB:RhiirA1_452418"/>